<reference evidence="2" key="1">
    <citation type="journal article" date="2014" name="Int. J. Syst. Evol. Microbiol.">
        <title>Complete genome sequence of Corynebacterium casei LMG S-19264T (=DSM 44701T), isolated from a smear-ripened cheese.</title>
        <authorList>
            <consortium name="US DOE Joint Genome Institute (JGI-PGF)"/>
            <person name="Walter F."/>
            <person name="Albersmeier A."/>
            <person name="Kalinowski J."/>
            <person name="Ruckert C."/>
        </authorList>
    </citation>
    <scope>NUCLEOTIDE SEQUENCE</scope>
    <source>
        <strain evidence="2">JCM 4988</strain>
    </source>
</reference>
<proteinExistence type="predicted"/>
<feature type="region of interest" description="Disordered" evidence="1">
    <location>
        <begin position="1"/>
        <end position="58"/>
    </location>
</feature>
<evidence type="ECO:0000256" key="1">
    <source>
        <dbReference type="SAM" id="MobiDB-lite"/>
    </source>
</evidence>
<dbReference type="AlphaFoldDB" id="A0A918QP41"/>
<organism evidence="2 3">
    <name type="scientific">Streptomyces inusitatus</name>
    <dbReference type="NCBI Taxonomy" id="68221"/>
    <lineage>
        <taxon>Bacteria</taxon>
        <taxon>Bacillati</taxon>
        <taxon>Actinomycetota</taxon>
        <taxon>Actinomycetes</taxon>
        <taxon>Kitasatosporales</taxon>
        <taxon>Streptomycetaceae</taxon>
        <taxon>Streptomyces</taxon>
    </lineage>
</organism>
<protein>
    <submittedName>
        <fullName evidence="2">Uncharacterized protein</fullName>
    </submittedName>
</protein>
<dbReference type="Proteomes" id="UP000630936">
    <property type="component" value="Unassembled WGS sequence"/>
</dbReference>
<reference evidence="2" key="2">
    <citation type="submission" date="2020-09" db="EMBL/GenBank/DDBJ databases">
        <authorList>
            <person name="Sun Q."/>
            <person name="Ohkuma M."/>
        </authorList>
    </citation>
    <scope>NUCLEOTIDE SEQUENCE</scope>
    <source>
        <strain evidence="2">JCM 4988</strain>
    </source>
</reference>
<dbReference type="EMBL" id="BMWG01000047">
    <property type="protein sequence ID" value="GGZ64872.1"/>
    <property type="molecule type" value="Genomic_DNA"/>
</dbReference>
<sequence>MTDVTLPEMPGMDSPPPTPPPDAAPKKRRGRPPGATDKAPRKTAASSRRANTPPLEKRLGTSLTTLGMLGCMVSPADGMVFVNGVPALASSLAKLAEENNSVRENLERMLTAGAWSGVVGAVAVIAGGIAANHGLLPAEFAAMLGASPAPAEGGVNAPS</sequence>
<gene>
    <name evidence="2" type="ORF">GCM10010387_67440</name>
</gene>
<name>A0A918QP41_9ACTN</name>
<evidence type="ECO:0000313" key="2">
    <source>
        <dbReference type="EMBL" id="GGZ64872.1"/>
    </source>
</evidence>
<comment type="caution">
    <text evidence="2">The sequence shown here is derived from an EMBL/GenBank/DDBJ whole genome shotgun (WGS) entry which is preliminary data.</text>
</comment>
<keyword evidence="3" id="KW-1185">Reference proteome</keyword>
<feature type="compositionally biased region" description="Pro residues" evidence="1">
    <location>
        <begin position="13"/>
        <end position="23"/>
    </location>
</feature>
<evidence type="ECO:0000313" key="3">
    <source>
        <dbReference type="Proteomes" id="UP000630936"/>
    </source>
</evidence>
<accession>A0A918QP41</accession>